<dbReference type="Proteomes" id="UP000036681">
    <property type="component" value="Unplaced"/>
</dbReference>
<dbReference type="WBParaSite" id="ALUE_0000843401-mRNA-1">
    <property type="protein sequence ID" value="ALUE_0000843401-mRNA-1"/>
    <property type="gene ID" value="ALUE_0000843401"/>
</dbReference>
<accession>A0A0M3HY85</accession>
<sequence length="85" mass="9528">MERDTALNAVDTLRWGADIDSMAAAPCFDLDIYMCTATDRVWQGYFNLNTLNSRDFVDFIVPPSMQLATLQSIAILSPPHPSNYI</sequence>
<evidence type="ECO:0000313" key="1">
    <source>
        <dbReference type="Proteomes" id="UP000036681"/>
    </source>
</evidence>
<name>A0A0M3HY85_ASCLU</name>
<proteinExistence type="predicted"/>
<dbReference type="AlphaFoldDB" id="A0A0M3HY85"/>
<keyword evidence="1" id="KW-1185">Reference proteome</keyword>
<protein>
    <submittedName>
        <fullName evidence="2">Uncharacterized protein</fullName>
    </submittedName>
</protein>
<reference evidence="2" key="1">
    <citation type="submission" date="2017-02" db="UniProtKB">
        <authorList>
            <consortium name="WormBaseParasite"/>
        </authorList>
    </citation>
    <scope>IDENTIFICATION</scope>
</reference>
<organism evidence="1 2">
    <name type="scientific">Ascaris lumbricoides</name>
    <name type="common">Giant roundworm</name>
    <dbReference type="NCBI Taxonomy" id="6252"/>
    <lineage>
        <taxon>Eukaryota</taxon>
        <taxon>Metazoa</taxon>
        <taxon>Ecdysozoa</taxon>
        <taxon>Nematoda</taxon>
        <taxon>Chromadorea</taxon>
        <taxon>Rhabditida</taxon>
        <taxon>Spirurina</taxon>
        <taxon>Ascaridomorpha</taxon>
        <taxon>Ascaridoidea</taxon>
        <taxon>Ascarididae</taxon>
        <taxon>Ascaris</taxon>
    </lineage>
</organism>
<evidence type="ECO:0000313" key="2">
    <source>
        <dbReference type="WBParaSite" id="ALUE_0000843401-mRNA-1"/>
    </source>
</evidence>